<dbReference type="InterPro" id="IPR000719">
    <property type="entry name" value="Prot_kinase_dom"/>
</dbReference>
<protein>
    <recommendedName>
        <fullName evidence="1">Protein kinase domain-containing protein</fullName>
    </recommendedName>
</protein>
<dbReference type="AlphaFoldDB" id="A0A0C3DWM7"/>
<dbReference type="Pfam" id="PF00069">
    <property type="entry name" value="Pkinase"/>
    <property type="match status" value="1"/>
</dbReference>
<dbReference type="SUPFAM" id="SSF56112">
    <property type="entry name" value="Protein kinase-like (PK-like)"/>
    <property type="match status" value="1"/>
</dbReference>
<dbReference type="InterPro" id="IPR011009">
    <property type="entry name" value="Kinase-like_dom_sf"/>
</dbReference>
<name>A0A0C3DWM7_9AGAM</name>
<dbReference type="PROSITE" id="PS50011">
    <property type="entry name" value="PROTEIN_KINASE_DOM"/>
    <property type="match status" value="1"/>
</dbReference>
<reference evidence="2 3" key="1">
    <citation type="submission" date="2014-04" db="EMBL/GenBank/DDBJ databases">
        <authorList>
            <consortium name="DOE Joint Genome Institute"/>
            <person name="Kuo A."/>
            <person name="Kohler A."/>
            <person name="Nagy L.G."/>
            <person name="Floudas D."/>
            <person name="Copeland A."/>
            <person name="Barry K.W."/>
            <person name="Cichocki N."/>
            <person name="Veneault-Fourrey C."/>
            <person name="LaButti K."/>
            <person name="Lindquist E.A."/>
            <person name="Lipzen A."/>
            <person name="Lundell T."/>
            <person name="Morin E."/>
            <person name="Murat C."/>
            <person name="Sun H."/>
            <person name="Tunlid A."/>
            <person name="Henrissat B."/>
            <person name="Grigoriev I.V."/>
            <person name="Hibbett D.S."/>
            <person name="Martin F."/>
            <person name="Nordberg H.P."/>
            <person name="Cantor M.N."/>
            <person name="Hua S.X."/>
        </authorList>
    </citation>
    <scope>NUCLEOTIDE SEQUENCE [LARGE SCALE GENOMIC DNA]</scope>
    <source>
        <strain evidence="2 3">Foug A</strain>
    </source>
</reference>
<dbReference type="Proteomes" id="UP000053989">
    <property type="component" value="Unassembled WGS sequence"/>
</dbReference>
<organism evidence="2 3">
    <name type="scientific">Scleroderma citrinum Foug A</name>
    <dbReference type="NCBI Taxonomy" id="1036808"/>
    <lineage>
        <taxon>Eukaryota</taxon>
        <taxon>Fungi</taxon>
        <taxon>Dikarya</taxon>
        <taxon>Basidiomycota</taxon>
        <taxon>Agaricomycotina</taxon>
        <taxon>Agaricomycetes</taxon>
        <taxon>Agaricomycetidae</taxon>
        <taxon>Boletales</taxon>
        <taxon>Sclerodermatineae</taxon>
        <taxon>Sclerodermataceae</taxon>
        <taxon>Scleroderma</taxon>
    </lineage>
</organism>
<dbReference type="PANTHER" id="PTHR24361">
    <property type="entry name" value="MITOGEN-ACTIVATED KINASE KINASE KINASE"/>
    <property type="match status" value="1"/>
</dbReference>
<dbReference type="STRING" id="1036808.A0A0C3DWM7"/>
<dbReference type="PROSITE" id="PS00109">
    <property type="entry name" value="PROTEIN_KINASE_TYR"/>
    <property type="match status" value="1"/>
</dbReference>
<keyword evidence="3" id="KW-1185">Reference proteome</keyword>
<dbReference type="HOGENOM" id="CLU_000288_7_18_1"/>
<feature type="domain" description="Protein kinase" evidence="1">
    <location>
        <begin position="7"/>
        <end position="262"/>
    </location>
</feature>
<dbReference type="InterPro" id="IPR008266">
    <property type="entry name" value="Tyr_kinase_AS"/>
</dbReference>
<dbReference type="GO" id="GO:0005524">
    <property type="term" value="F:ATP binding"/>
    <property type="evidence" value="ECO:0007669"/>
    <property type="project" value="InterPro"/>
</dbReference>
<evidence type="ECO:0000313" key="2">
    <source>
        <dbReference type="EMBL" id="KIM60321.1"/>
    </source>
</evidence>
<accession>A0A0C3DWM7</accession>
<dbReference type="EMBL" id="KN822063">
    <property type="protein sequence ID" value="KIM60321.1"/>
    <property type="molecule type" value="Genomic_DNA"/>
</dbReference>
<gene>
    <name evidence="2" type="ORF">SCLCIDRAFT_960869</name>
</gene>
<dbReference type="GO" id="GO:0004674">
    <property type="term" value="F:protein serine/threonine kinase activity"/>
    <property type="evidence" value="ECO:0007669"/>
    <property type="project" value="TreeGrafter"/>
</dbReference>
<evidence type="ECO:0000313" key="3">
    <source>
        <dbReference type="Proteomes" id="UP000053989"/>
    </source>
</evidence>
<dbReference type="InterPro" id="IPR053235">
    <property type="entry name" value="Ser_Thr_kinase"/>
</dbReference>
<sequence length="277" mass="30917">MLRLIGIKWNKFISPQVCGDLVRCQGTLHPTGMIVIVKHRRFVSANDERAEEHALHGPFIWSLLDHENIQPLLGFLTVHNNTMSTVAEWMVSGSVFVQDPSVDPTPLLLGLSRALLYLHTHPSGPIVHGDVRGENVLIANDGRALLTNFHCASFPGSPPAFPWAVGSLRWMSPEGIDGNEATAERDMWAFGMTALELFTTQLPFGNITSRNAIIFHILFGPPDQPACMTDDWWDVCTSCWRLEPGLRPNALDLVKKIEEISLRHGSDSMKMARKKYT</sequence>
<proteinExistence type="predicted"/>
<dbReference type="Gene3D" id="1.10.510.10">
    <property type="entry name" value="Transferase(Phosphotransferase) domain 1"/>
    <property type="match status" value="1"/>
</dbReference>
<dbReference type="GO" id="GO:0005737">
    <property type="term" value="C:cytoplasm"/>
    <property type="evidence" value="ECO:0007669"/>
    <property type="project" value="TreeGrafter"/>
</dbReference>
<reference evidence="3" key="2">
    <citation type="submission" date="2015-01" db="EMBL/GenBank/DDBJ databases">
        <title>Evolutionary Origins and Diversification of the Mycorrhizal Mutualists.</title>
        <authorList>
            <consortium name="DOE Joint Genome Institute"/>
            <consortium name="Mycorrhizal Genomics Consortium"/>
            <person name="Kohler A."/>
            <person name="Kuo A."/>
            <person name="Nagy L.G."/>
            <person name="Floudas D."/>
            <person name="Copeland A."/>
            <person name="Barry K.W."/>
            <person name="Cichocki N."/>
            <person name="Veneault-Fourrey C."/>
            <person name="LaButti K."/>
            <person name="Lindquist E.A."/>
            <person name="Lipzen A."/>
            <person name="Lundell T."/>
            <person name="Morin E."/>
            <person name="Murat C."/>
            <person name="Riley R."/>
            <person name="Ohm R."/>
            <person name="Sun H."/>
            <person name="Tunlid A."/>
            <person name="Henrissat B."/>
            <person name="Grigoriev I.V."/>
            <person name="Hibbett D.S."/>
            <person name="Martin F."/>
        </authorList>
    </citation>
    <scope>NUCLEOTIDE SEQUENCE [LARGE SCALE GENOMIC DNA]</scope>
    <source>
        <strain evidence="3">Foug A</strain>
    </source>
</reference>
<dbReference type="InParanoid" id="A0A0C3DWM7"/>
<dbReference type="OrthoDB" id="544350at2759"/>
<evidence type="ECO:0000259" key="1">
    <source>
        <dbReference type="PROSITE" id="PS50011"/>
    </source>
</evidence>